<reference evidence="1" key="1">
    <citation type="submission" date="2023-11" db="EMBL/GenBank/DDBJ databases">
        <title>Genome assemblies of two species of porcelain crab, Petrolisthes cinctipes and Petrolisthes manimaculis (Anomura: Porcellanidae).</title>
        <authorList>
            <person name="Angst P."/>
        </authorList>
    </citation>
    <scope>NUCLEOTIDE SEQUENCE</scope>
    <source>
        <strain evidence="1">PB745_02</strain>
        <tissue evidence="1">Gill</tissue>
    </source>
</reference>
<accession>A0AAE1PSQ6</accession>
<protein>
    <submittedName>
        <fullName evidence="1">Uncharacterized protein</fullName>
    </submittedName>
</protein>
<dbReference type="Proteomes" id="UP001292094">
    <property type="component" value="Unassembled WGS sequence"/>
</dbReference>
<organism evidence="1 2">
    <name type="scientific">Petrolisthes manimaculis</name>
    <dbReference type="NCBI Taxonomy" id="1843537"/>
    <lineage>
        <taxon>Eukaryota</taxon>
        <taxon>Metazoa</taxon>
        <taxon>Ecdysozoa</taxon>
        <taxon>Arthropoda</taxon>
        <taxon>Crustacea</taxon>
        <taxon>Multicrustacea</taxon>
        <taxon>Malacostraca</taxon>
        <taxon>Eumalacostraca</taxon>
        <taxon>Eucarida</taxon>
        <taxon>Decapoda</taxon>
        <taxon>Pleocyemata</taxon>
        <taxon>Anomura</taxon>
        <taxon>Galatheoidea</taxon>
        <taxon>Porcellanidae</taxon>
        <taxon>Petrolisthes</taxon>
    </lineage>
</organism>
<comment type="caution">
    <text evidence="1">The sequence shown here is derived from an EMBL/GenBank/DDBJ whole genome shotgun (WGS) entry which is preliminary data.</text>
</comment>
<name>A0AAE1PSQ6_9EUCA</name>
<dbReference type="EMBL" id="JAWZYT010001392">
    <property type="protein sequence ID" value="KAK4312655.1"/>
    <property type="molecule type" value="Genomic_DNA"/>
</dbReference>
<keyword evidence="2" id="KW-1185">Reference proteome</keyword>
<proteinExistence type="predicted"/>
<evidence type="ECO:0000313" key="2">
    <source>
        <dbReference type="Proteomes" id="UP001292094"/>
    </source>
</evidence>
<dbReference type="AlphaFoldDB" id="A0AAE1PSQ6"/>
<evidence type="ECO:0000313" key="1">
    <source>
        <dbReference type="EMBL" id="KAK4312655.1"/>
    </source>
</evidence>
<gene>
    <name evidence="1" type="ORF">Pmani_015939</name>
</gene>
<sequence length="112" mass="11795">MTLAIHSLASLIEFDSPLGNETGGLDGCWGPRGSTLDRDKYQQLISIWDSNGRCSLALLGFICLGPCLRQSRRDPASVSRCVSVLRRKGGRGCGAGEDCVVPGRGCGAIEGV</sequence>